<dbReference type="InterPro" id="IPR013328">
    <property type="entry name" value="6PGD_dom2"/>
</dbReference>
<evidence type="ECO:0000256" key="1">
    <source>
        <dbReference type="ARBA" id="ARBA00007870"/>
    </source>
</evidence>
<accession>A0A9W9GCN6</accession>
<dbReference type="PANTHER" id="PTHR43765">
    <property type="entry name" value="2-DEHYDROPANTOATE 2-REDUCTASE-RELATED"/>
    <property type="match status" value="1"/>
</dbReference>
<evidence type="ECO:0000313" key="8">
    <source>
        <dbReference type="EMBL" id="KAJ5116413.1"/>
    </source>
</evidence>
<dbReference type="FunFam" id="1.10.1040.10:FF:000038">
    <property type="entry name" value="Probable 2-dehydropantoate 2-reductase"/>
    <property type="match status" value="1"/>
</dbReference>
<keyword evidence="4" id="KW-0560">Oxidoreductase</keyword>
<comment type="similarity">
    <text evidence="1">Belongs to the ketopantoate reductase family.</text>
</comment>
<reference evidence="8" key="2">
    <citation type="journal article" date="2023" name="IMA Fungus">
        <title>Comparative genomic study of the Penicillium genus elucidates a diverse pangenome and 15 lateral gene transfer events.</title>
        <authorList>
            <person name="Petersen C."/>
            <person name="Sorensen T."/>
            <person name="Nielsen M.R."/>
            <person name="Sondergaard T.E."/>
            <person name="Sorensen J.L."/>
            <person name="Fitzpatrick D.A."/>
            <person name="Frisvad J.C."/>
            <person name="Nielsen K.L."/>
        </authorList>
    </citation>
    <scope>NUCLEOTIDE SEQUENCE</scope>
    <source>
        <strain evidence="8">IBT 30069</strain>
    </source>
</reference>
<dbReference type="Gene3D" id="3.40.50.720">
    <property type="entry name" value="NAD(P)-binding Rossmann-like Domain"/>
    <property type="match status" value="1"/>
</dbReference>
<dbReference type="SUPFAM" id="SSF51735">
    <property type="entry name" value="NAD(P)-binding Rossmann-fold domains"/>
    <property type="match status" value="1"/>
</dbReference>
<feature type="domain" description="Ketopantoate reductase C-terminal" evidence="7">
    <location>
        <begin position="255"/>
        <end position="383"/>
    </location>
</feature>
<dbReference type="NCBIfam" id="TIGR00745">
    <property type="entry name" value="apbA_panE"/>
    <property type="match status" value="1"/>
</dbReference>
<dbReference type="InterPro" id="IPR036291">
    <property type="entry name" value="NAD(P)-bd_dom_sf"/>
</dbReference>
<keyword evidence="3" id="KW-0521">NADP</keyword>
<dbReference type="GO" id="GO:0050661">
    <property type="term" value="F:NADP binding"/>
    <property type="evidence" value="ECO:0007669"/>
    <property type="project" value="TreeGrafter"/>
</dbReference>
<dbReference type="AlphaFoldDB" id="A0A9W9GCN6"/>
<evidence type="ECO:0000256" key="3">
    <source>
        <dbReference type="ARBA" id="ARBA00022857"/>
    </source>
</evidence>
<protein>
    <recommendedName>
        <fullName evidence="2">2-dehydropantoate 2-reductase</fullName>
        <ecNumber evidence="2">1.1.1.169</ecNumber>
    </recommendedName>
    <alternativeName>
        <fullName evidence="5">Ketopantoate reductase</fullName>
    </alternativeName>
</protein>
<evidence type="ECO:0000256" key="4">
    <source>
        <dbReference type="ARBA" id="ARBA00023002"/>
    </source>
</evidence>
<evidence type="ECO:0000256" key="5">
    <source>
        <dbReference type="ARBA" id="ARBA00032024"/>
    </source>
</evidence>
<dbReference type="SUPFAM" id="SSF48179">
    <property type="entry name" value="6-phosphogluconate dehydrogenase C-terminal domain-like"/>
    <property type="match status" value="1"/>
</dbReference>
<proteinExistence type="inferred from homology"/>
<dbReference type="InterPro" id="IPR013752">
    <property type="entry name" value="KPA_reductase"/>
</dbReference>
<evidence type="ECO:0000256" key="2">
    <source>
        <dbReference type="ARBA" id="ARBA00013014"/>
    </source>
</evidence>
<dbReference type="Gene3D" id="1.10.1040.10">
    <property type="entry name" value="N-(1-d-carboxylethyl)-l-norvaline Dehydrogenase, domain 2"/>
    <property type="match status" value="1"/>
</dbReference>
<dbReference type="Proteomes" id="UP001149165">
    <property type="component" value="Unassembled WGS sequence"/>
</dbReference>
<dbReference type="Pfam" id="PF02558">
    <property type="entry name" value="ApbA"/>
    <property type="match status" value="1"/>
</dbReference>
<dbReference type="InterPro" id="IPR008927">
    <property type="entry name" value="6-PGluconate_DH-like_C_sf"/>
</dbReference>
<evidence type="ECO:0000313" key="9">
    <source>
        <dbReference type="Proteomes" id="UP001149165"/>
    </source>
</evidence>
<comment type="caution">
    <text evidence="8">The sequence shown here is derived from an EMBL/GenBank/DDBJ whole genome shotgun (WGS) entry which is preliminary data.</text>
</comment>
<dbReference type="GO" id="GO:0005739">
    <property type="term" value="C:mitochondrion"/>
    <property type="evidence" value="ECO:0007669"/>
    <property type="project" value="TreeGrafter"/>
</dbReference>
<reference evidence="8" key="1">
    <citation type="submission" date="2022-11" db="EMBL/GenBank/DDBJ databases">
        <authorList>
            <person name="Petersen C."/>
        </authorList>
    </citation>
    <scope>NUCLEOTIDE SEQUENCE</scope>
    <source>
        <strain evidence="8">IBT 30069</strain>
    </source>
</reference>
<organism evidence="8 9">
    <name type="scientific">Penicillium angulare</name>
    <dbReference type="NCBI Taxonomy" id="116970"/>
    <lineage>
        <taxon>Eukaryota</taxon>
        <taxon>Fungi</taxon>
        <taxon>Dikarya</taxon>
        <taxon>Ascomycota</taxon>
        <taxon>Pezizomycotina</taxon>
        <taxon>Eurotiomycetes</taxon>
        <taxon>Eurotiomycetidae</taxon>
        <taxon>Eurotiales</taxon>
        <taxon>Aspergillaceae</taxon>
        <taxon>Penicillium</taxon>
    </lineage>
</organism>
<keyword evidence="9" id="KW-1185">Reference proteome</keyword>
<dbReference type="Pfam" id="PF08546">
    <property type="entry name" value="ApbA_C"/>
    <property type="match status" value="1"/>
</dbReference>
<gene>
    <name evidence="8" type="ORF">N7456_000761</name>
</gene>
<dbReference type="InterPro" id="IPR050838">
    <property type="entry name" value="Ketopantoate_reductase"/>
</dbReference>
<evidence type="ECO:0000259" key="7">
    <source>
        <dbReference type="Pfam" id="PF08546"/>
    </source>
</evidence>
<dbReference type="EC" id="1.1.1.169" evidence="2"/>
<feature type="domain" description="Ketopantoate reductase N-terminal" evidence="6">
    <location>
        <begin position="19"/>
        <end position="210"/>
    </location>
</feature>
<dbReference type="PANTHER" id="PTHR43765:SF2">
    <property type="entry name" value="2-DEHYDROPANTOATE 2-REDUCTASE"/>
    <property type="match status" value="1"/>
</dbReference>
<dbReference type="InterPro" id="IPR003710">
    <property type="entry name" value="ApbA"/>
</dbReference>
<evidence type="ECO:0000259" key="6">
    <source>
        <dbReference type="Pfam" id="PF02558"/>
    </source>
</evidence>
<dbReference type="GO" id="GO:0008677">
    <property type="term" value="F:2-dehydropantoate 2-reductase activity"/>
    <property type="evidence" value="ECO:0007669"/>
    <property type="project" value="UniProtKB-EC"/>
</dbReference>
<dbReference type="GO" id="GO:0015940">
    <property type="term" value="P:pantothenate biosynthetic process"/>
    <property type="evidence" value="ECO:0007669"/>
    <property type="project" value="InterPro"/>
</dbReference>
<dbReference type="OrthoDB" id="73846at2759"/>
<sequence length="420" mass="46802">MPETKESPEVKSPSLSGRVHILGLGNIGSFVAHALASRNSPPPITLLMHHDGIYRSFCRKKKSIAINHKGLDDPRTGFDVQVFSNDVWRSEPFEESNNSTDTITKYSSNETEELDLQGNANDEHIECLIIACKTGMTQRAISKVRHRLNADSTIVLLQNGMGVVDRLNETVFSNPKYRPNYVQGVISHGLTMLDKFQIAHRGVGSIILAPVVTNQTPTIAAKEDTHWAPTTKYILRLLTLTPSLIATTDTPAGLLQYQLEKLAVNCLINPLTALYDCTNGELLYIFKVTRTMRLLLFEISSVIYALPELQGIPGIEDRFAPERLLRLAMNVAKNTSENTSSMLQDVKSGGVTEIDHMNGWVVRRGEGLGIKCTLNYMICQMVLSKTKIRHRRDNSSIPFDQDDIHLAEDFADQITAKKES</sequence>
<dbReference type="EMBL" id="JAPQKH010000001">
    <property type="protein sequence ID" value="KAJ5116413.1"/>
    <property type="molecule type" value="Genomic_DNA"/>
</dbReference>
<name>A0A9W9GCN6_9EURO</name>
<dbReference type="InterPro" id="IPR013332">
    <property type="entry name" value="KPR_N"/>
</dbReference>